<evidence type="ECO:0000313" key="3">
    <source>
        <dbReference type="Proteomes" id="UP000223913"/>
    </source>
</evidence>
<evidence type="ECO:0000313" key="2">
    <source>
        <dbReference type="EMBL" id="PHN00715.1"/>
    </source>
</evidence>
<keyword evidence="1" id="KW-0812">Transmembrane</keyword>
<proteinExistence type="predicted"/>
<keyword evidence="3" id="KW-1185">Reference proteome</keyword>
<organism evidence="2 3">
    <name type="scientific">Flavilitoribacter nigricans (strain ATCC 23147 / DSM 23189 / NBRC 102662 / NCIMB 1420 / SS-2)</name>
    <name type="common">Lewinella nigricans</name>
    <dbReference type="NCBI Taxonomy" id="1122177"/>
    <lineage>
        <taxon>Bacteria</taxon>
        <taxon>Pseudomonadati</taxon>
        <taxon>Bacteroidota</taxon>
        <taxon>Saprospiria</taxon>
        <taxon>Saprospirales</taxon>
        <taxon>Lewinellaceae</taxon>
        <taxon>Flavilitoribacter</taxon>
    </lineage>
</organism>
<comment type="caution">
    <text evidence="2">The sequence shown here is derived from an EMBL/GenBank/DDBJ whole genome shotgun (WGS) entry which is preliminary data.</text>
</comment>
<evidence type="ECO:0000256" key="1">
    <source>
        <dbReference type="SAM" id="Phobius"/>
    </source>
</evidence>
<feature type="transmembrane region" description="Helical" evidence="1">
    <location>
        <begin position="83"/>
        <end position="102"/>
    </location>
</feature>
<reference evidence="2 3" key="1">
    <citation type="submission" date="2017-10" db="EMBL/GenBank/DDBJ databases">
        <title>The draft genome sequence of Lewinella nigricans NBRC 102662.</title>
        <authorList>
            <person name="Wang K."/>
        </authorList>
    </citation>
    <scope>NUCLEOTIDE SEQUENCE [LARGE SCALE GENOMIC DNA]</scope>
    <source>
        <strain evidence="2 3">NBRC 102662</strain>
    </source>
</reference>
<name>A0A2D0MWU8_FLAN2</name>
<sequence>MKAMKKQIQTKSYLSQFIGISIICLNIYWTYYHLNLFYLYHFTSLLFVVMVPDVILLFNGILGMCGVFIGIAVFRGYLSAVRWLLIDLAILFFGFILVFLSII</sequence>
<accession>A0A2D0MWU8</accession>
<dbReference type="Proteomes" id="UP000223913">
    <property type="component" value="Unassembled WGS sequence"/>
</dbReference>
<dbReference type="EMBL" id="PDUD01000079">
    <property type="protein sequence ID" value="PHN00715.1"/>
    <property type="molecule type" value="Genomic_DNA"/>
</dbReference>
<dbReference type="AlphaFoldDB" id="A0A2D0MWU8"/>
<feature type="transmembrane region" description="Helical" evidence="1">
    <location>
        <begin position="12"/>
        <end position="32"/>
    </location>
</feature>
<keyword evidence="1" id="KW-1133">Transmembrane helix</keyword>
<keyword evidence="1" id="KW-0472">Membrane</keyword>
<gene>
    <name evidence="2" type="ORF">CRP01_40745</name>
</gene>
<protein>
    <submittedName>
        <fullName evidence="2">Uncharacterized protein</fullName>
    </submittedName>
</protein>
<feature type="transmembrane region" description="Helical" evidence="1">
    <location>
        <begin position="38"/>
        <end position="71"/>
    </location>
</feature>